<feature type="region of interest" description="Disordered" evidence="7">
    <location>
        <begin position="548"/>
        <end position="658"/>
    </location>
</feature>
<comment type="subcellular location">
    <subcellularLocation>
        <location evidence="1">Membrane</location>
        <topology evidence="1">Multi-pass membrane protein</topology>
    </subcellularLocation>
</comment>
<feature type="transmembrane region" description="Helical" evidence="8">
    <location>
        <begin position="366"/>
        <end position="387"/>
    </location>
</feature>
<feature type="transmembrane region" description="Helical" evidence="8">
    <location>
        <begin position="231"/>
        <end position="254"/>
    </location>
</feature>
<protein>
    <submittedName>
        <fullName evidence="10">Pantothenate transporter</fullName>
    </submittedName>
</protein>
<dbReference type="GO" id="GO:0016020">
    <property type="term" value="C:membrane"/>
    <property type="evidence" value="ECO:0007669"/>
    <property type="project" value="UniProtKB-SubCell"/>
</dbReference>
<dbReference type="EMBL" id="KE148154">
    <property type="protein sequence ID" value="EPE05984.1"/>
    <property type="molecule type" value="Genomic_DNA"/>
</dbReference>
<evidence type="ECO:0000256" key="8">
    <source>
        <dbReference type="SAM" id="Phobius"/>
    </source>
</evidence>
<dbReference type="InterPro" id="IPR036259">
    <property type="entry name" value="MFS_trans_sf"/>
</dbReference>
<dbReference type="HOGENOM" id="CLU_294930_0_0_1"/>
<dbReference type="PANTHER" id="PTHR43791">
    <property type="entry name" value="PERMEASE-RELATED"/>
    <property type="match status" value="1"/>
</dbReference>
<dbReference type="VEuPathDB" id="FungiDB:F503_02813"/>
<organism evidence="10 11">
    <name type="scientific">Ophiostoma piceae (strain UAMH 11346)</name>
    <name type="common">Sap stain fungus</name>
    <dbReference type="NCBI Taxonomy" id="1262450"/>
    <lineage>
        <taxon>Eukaryota</taxon>
        <taxon>Fungi</taxon>
        <taxon>Dikarya</taxon>
        <taxon>Ascomycota</taxon>
        <taxon>Pezizomycotina</taxon>
        <taxon>Sordariomycetes</taxon>
        <taxon>Sordariomycetidae</taxon>
        <taxon>Ophiostomatales</taxon>
        <taxon>Ophiostomataceae</taxon>
        <taxon>Ophiostoma</taxon>
    </lineage>
</organism>
<dbReference type="Pfam" id="PF07690">
    <property type="entry name" value="MFS_1"/>
    <property type="match status" value="1"/>
</dbReference>
<name>S3BXJ9_OPHP1</name>
<feature type="domain" description="Major facilitator superfamily (MFS) profile" evidence="9">
    <location>
        <begin position="72"/>
        <end position="491"/>
    </location>
</feature>
<keyword evidence="4 8" id="KW-1133">Transmembrane helix</keyword>
<dbReference type="SUPFAM" id="SSF103473">
    <property type="entry name" value="MFS general substrate transporter"/>
    <property type="match status" value="1"/>
</dbReference>
<dbReference type="FunFam" id="1.20.1250.20:FF:000065">
    <property type="entry name" value="Putative MFS pantothenate transporter"/>
    <property type="match status" value="1"/>
</dbReference>
<dbReference type="Proteomes" id="UP000016923">
    <property type="component" value="Unassembled WGS sequence"/>
</dbReference>
<accession>S3BXJ9</accession>
<evidence type="ECO:0000313" key="11">
    <source>
        <dbReference type="Proteomes" id="UP000016923"/>
    </source>
</evidence>
<keyword evidence="3 8" id="KW-0812">Transmembrane</keyword>
<gene>
    <name evidence="10" type="ORF">F503_02813</name>
</gene>
<evidence type="ECO:0000256" key="4">
    <source>
        <dbReference type="ARBA" id="ARBA00022989"/>
    </source>
</evidence>
<comment type="similarity">
    <text evidence="6">Belongs to the major facilitator superfamily. Allantoate permease family.</text>
</comment>
<dbReference type="InterPro" id="IPR011701">
    <property type="entry name" value="MFS"/>
</dbReference>
<dbReference type="PANTHER" id="PTHR43791:SF39">
    <property type="entry name" value="TRANSPORTER LIZ1_SEO1, PUTATIVE (AFU_ORTHOLOGUE AFUA_3G00980)-RELATED"/>
    <property type="match status" value="1"/>
</dbReference>
<evidence type="ECO:0000313" key="10">
    <source>
        <dbReference type="EMBL" id="EPE05984.1"/>
    </source>
</evidence>
<evidence type="ECO:0000256" key="1">
    <source>
        <dbReference type="ARBA" id="ARBA00004141"/>
    </source>
</evidence>
<feature type="region of interest" description="Disordered" evidence="7">
    <location>
        <begin position="967"/>
        <end position="1000"/>
    </location>
</feature>
<feature type="transmembrane region" description="Helical" evidence="8">
    <location>
        <begin position="138"/>
        <end position="157"/>
    </location>
</feature>
<evidence type="ECO:0000256" key="6">
    <source>
        <dbReference type="ARBA" id="ARBA00037968"/>
    </source>
</evidence>
<dbReference type="PROSITE" id="PS50850">
    <property type="entry name" value="MFS"/>
    <property type="match status" value="1"/>
</dbReference>
<feature type="transmembrane region" description="Helical" evidence="8">
    <location>
        <begin position="340"/>
        <end position="359"/>
    </location>
</feature>
<evidence type="ECO:0000256" key="7">
    <source>
        <dbReference type="SAM" id="MobiDB-lite"/>
    </source>
</evidence>
<reference evidence="10 11" key="1">
    <citation type="journal article" date="2013" name="BMC Genomics">
        <title>The genome and transcriptome of the pine saprophyte Ophiostoma piceae, and a comparison with the bark beetle-associated pine pathogen Grosmannia clavigera.</title>
        <authorList>
            <person name="Haridas S."/>
            <person name="Wang Y."/>
            <person name="Lim L."/>
            <person name="Massoumi Alamouti S."/>
            <person name="Jackman S."/>
            <person name="Docking R."/>
            <person name="Robertson G."/>
            <person name="Birol I."/>
            <person name="Bohlmann J."/>
            <person name="Breuil C."/>
        </authorList>
    </citation>
    <scope>NUCLEOTIDE SEQUENCE [LARGE SCALE GENOMIC DNA]</scope>
    <source>
        <strain evidence="10 11">UAMH 11346</strain>
    </source>
</reference>
<dbReference type="eggNOG" id="KOG2533">
    <property type="taxonomic scope" value="Eukaryota"/>
</dbReference>
<feature type="compositionally biased region" description="Low complexity" evidence="7">
    <location>
        <begin position="971"/>
        <end position="985"/>
    </location>
</feature>
<dbReference type="AlphaFoldDB" id="S3BXJ9"/>
<feature type="transmembrane region" description="Helical" evidence="8">
    <location>
        <begin position="428"/>
        <end position="450"/>
    </location>
</feature>
<dbReference type="GO" id="GO:0022857">
    <property type="term" value="F:transmembrane transporter activity"/>
    <property type="evidence" value="ECO:0007669"/>
    <property type="project" value="InterPro"/>
</dbReference>
<feature type="transmembrane region" description="Helical" evidence="8">
    <location>
        <begin position="393"/>
        <end position="416"/>
    </location>
</feature>
<dbReference type="InterPro" id="IPR020846">
    <property type="entry name" value="MFS_dom"/>
</dbReference>
<keyword evidence="2" id="KW-0813">Transport</keyword>
<feature type="transmembrane region" description="Helical" evidence="8">
    <location>
        <begin position="164"/>
        <end position="185"/>
    </location>
</feature>
<feature type="compositionally biased region" description="Basic and acidic residues" evidence="7">
    <location>
        <begin position="597"/>
        <end position="612"/>
    </location>
</feature>
<evidence type="ECO:0000259" key="9">
    <source>
        <dbReference type="PROSITE" id="PS50850"/>
    </source>
</evidence>
<dbReference type="OrthoDB" id="3639251at2759"/>
<evidence type="ECO:0000256" key="2">
    <source>
        <dbReference type="ARBA" id="ARBA00022448"/>
    </source>
</evidence>
<dbReference type="Gene3D" id="1.20.1250.20">
    <property type="entry name" value="MFS general substrate transporter like domains"/>
    <property type="match status" value="2"/>
</dbReference>
<sequence>MATSSSQSQAVTGVTADAATKDTAVDYAHSVDSTVSRPTRRPFSKRILAIVWDSLDKTPEERAFIAKIDWWILTYCCVAYFVKYLDQTNVSNAYVSGMKGDLHMKGNDLNYLTTYWNIGYILGQLPSQYMLTKVPASIWLPSLELAWGFIVMGMAGAKNIETMYALRFFSGLLEASAYPGIMTLLGNWYTPAELGKRACIFQASSSAAQMFSGYLQAALYKGMNGRAGLAAWRWLFIFDGIIGIPIALYGYYAIPDSPTTSRSRWLKSHEREMAISRMERVGRAPIKRLTWGVIRQIATNWPVYLFSAIFIAHVCAIKIYSYFNVWLKSTGNWSTEEVNIIPTAGYGLQIVCTLSYAWISDAIQSRWQLIIVAALISMTGTIILSTWPEHNTHAMLAGWFLTFCETGAGALIITWINEICSHSTEHRAIIIGVVETMAFTFSAWVPLLIYNTGEAPHFRIGYQMASMFFAIEIVLTVCPGVISVFAQQPIAFAHFRIWTPDDAPQDHSPKIPGRHTPVAAPQTRPARKLSSTHHCFLLLAASMKGGASHLGARRSRSGPPTASENKAEEPLRRSSRLKTKLPSDGVRDSPIQPPSGQKREVDGIGDGDEHPANRARLTRRNLALLEKMNRKKGKSLDKTVSSASVPSDPKSTIVRSSAKTTSTTASGFAIQAYKNGILEPQYSKPPANVDDIRNRGLRSRETSSPTESVHETYVNDVQGAVNEATMVAETSSVLLKKYPKGYKRAFNQPFSAFPKDAGFNNGLSAPQPDFVEGLVMREFHPVPIDDHIAGSTLYFDDPDSITLPHLAGEWKGRGKDMEVARLQSAYDGAALVFARNQALSYVGKPDPPGHAHVTTFTTDGTTLNLYAHYAAPSESGTLEYHQHRINSVNLVGSHQGLKDGRRWLRNEQDYAREQSYALRDQLKDHWDQHRSALLATAQENPFATADGAVLGADAGDAEQVGFEVPGQTFQPAPAESSHASSSLSRAHSESNVARDNGHGETEGLVISRALARAAQARKKARALLEVG</sequence>
<proteinExistence type="inferred from homology"/>
<keyword evidence="11" id="KW-1185">Reference proteome</keyword>
<feature type="compositionally biased region" description="Polar residues" evidence="7">
    <location>
        <begin position="638"/>
        <end position="655"/>
    </location>
</feature>
<keyword evidence="5 8" id="KW-0472">Membrane</keyword>
<dbReference type="Pfam" id="PF25545">
    <property type="entry name" value="DUF7924"/>
    <property type="match status" value="1"/>
</dbReference>
<feature type="transmembrane region" description="Helical" evidence="8">
    <location>
        <begin position="301"/>
        <end position="320"/>
    </location>
</feature>
<feature type="region of interest" description="Disordered" evidence="7">
    <location>
        <begin position="503"/>
        <end position="526"/>
    </location>
</feature>
<evidence type="ECO:0000256" key="3">
    <source>
        <dbReference type="ARBA" id="ARBA00022692"/>
    </source>
</evidence>
<evidence type="ECO:0000256" key="5">
    <source>
        <dbReference type="ARBA" id="ARBA00023136"/>
    </source>
</evidence>
<dbReference type="InterPro" id="IPR057684">
    <property type="entry name" value="DUF7924"/>
</dbReference>